<organism evidence="2">
    <name type="scientific">Chlamydomonas leiostraca</name>
    <dbReference type="NCBI Taxonomy" id="1034604"/>
    <lineage>
        <taxon>Eukaryota</taxon>
        <taxon>Viridiplantae</taxon>
        <taxon>Chlorophyta</taxon>
        <taxon>core chlorophytes</taxon>
        <taxon>Chlorophyceae</taxon>
        <taxon>CS clade</taxon>
        <taxon>Chlamydomonadales</taxon>
        <taxon>Chlamydomonadaceae</taxon>
        <taxon>Chlamydomonas</taxon>
    </lineage>
</organism>
<dbReference type="InterPro" id="IPR020864">
    <property type="entry name" value="MACPF"/>
</dbReference>
<evidence type="ECO:0000313" key="2">
    <source>
        <dbReference type="EMBL" id="CAD8674913.1"/>
    </source>
</evidence>
<protein>
    <recommendedName>
        <fullName evidence="1">MACPF domain-containing protein</fullName>
    </recommendedName>
</protein>
<dbReference type="EMBL" id="HBFB01011679">
    <property type="protein sequence ID" value="CAD8674913.1"/>
    <property type="molecule type" value="Transcribed_RNA"/>
</dbReference>
<proteinExistence type="predicted"/>
<name>A0A7S0RE13_9CHLO</name>
<accession>A0A7S0RE13</accession>
<dbReference type="AlphaFoldDB" id="A0A7S0RE13"/>
<evidence type="ECO:0000259" key="1">
    <source>
        <dbReference type="Pfam" id="PF01823"/>
    </source>
</evidence>
<gene>
    <name evidence="2" type="ORF">CLEI1391_LOCUS6616</name>
</gene>
<sequence length="925" mass="98505">MMVVFASGQGATLQQCRTEEGLRAAARGMGASGVNIGKTAGAALGQIGLQSYASMVNTYTTIDQLLAGNTDVNQLYPIISVLPASLGGKNTDPAHLVSAALLDLAEEGPLKLTIPASAGVGVKVVAAVTDPVLVQAGNSSTATDLWLLAPGQSAPAGVPAASQIRLSSTFGILVVKFSILGEDQLSGGQAVQNGTKIVTTRDVKSSAFLTGLKAAAKARQGLQQWGVSTYNGTLGYVPALLKALALPADATQLIARVKNMTGVDLLGKFNYTAVAKNKWFNEGLAIATDCLEQALAENTLTTEGVNYVSWPVNATAKPLDRAAAFSALMALDWVADPGATFLEVDEDKNGNALLGPAKYTYLVDPTDFVEAGETVLYWTVSMYTISVDTFVEYMDGSYSYMTFQGPTPVNITVGGTWNDDSLQLITTDTVPTAHIPGGPDAFSVVTRFYTRPTAVAAAPLTPSKLKATPACNLAATPIGQDVPPYLGNGYNMIMGYPIALSGLEVDMGATMNRVINFDTTSYTLAKDTGVSGCRTGYEESRYMNTQEKRESSETGIGVAGAFQGVAFGLNLNWKSESSQQTKTETQNIKLQTRCIYADATVSGAVDAWTLDPKFKASAIRVAQQANDNSPDFEANAVGFIRAYGTHAITRAYYGAQYMFQTWETTRADAQFQSSGFSWKATASAQAAGTGGDIGGQTKKDTEKKMEELNIKWTKTNVPGNLLPVIDTDLNVDVAKWYIGIKNTAESSGLPAIDMQFTPYTALFIQDLRNLWGDSAPLFNANFRAKWEDLIKSCLKGTLGVCEEVANTCPIGAYQSANGCRSCYTSTNTHAACSATHALSCVEDRCTCEDGWDGSKTCDTQSYGRCVSNYNGWFACPVSKNLCTDNAKIAYTEYFSWHGCYCKCCYPGTDNCGCRGVAGDWCKDSE</sequence>
<reference evidence="2" key="1">
    <citation type="submission" date="2021-01" db="EMBL/GenBank/DDBJ databases">
        <authorList>
            <person name="Corre E."/>
            <person name="Pelletier E."/>
            <person name="Niang G."/>
            <person name="Scheremetjew M."/>
            <person name="Finn R."/>
            <person name="Kale V."/>
            <person name="Holt S."/>
            <person name="Cochrane G."/>
            <person name="Meng A."/>
            <person name="Brown T."/>
            <person name="Cohen L."/>
        </authorList>
    </citation>
    <scope>NUCLEOTIDE SEQUENCE</scope>
    <source>
        <strain evidence="2">SAG 11-49</strain>
    </source>
</reference>
<feature type="domain" description="MACPF" evidence="1">
    <location>
        <begin position="567"/>
        <end position="762"/>
    </location>
</feature>
<dbReference type="SUPFAM" id="SSF160935">
    <property type="entry name" value="VPA0735-like"/>
    <property type="match status" value="1"/>
</dbReference>
<dbReference type="Pfam" id="PF01823">
    <property type="entry name" value="MACPF"/>
    <property type="match status" value="1"/>
</dbReference>